<dbReference type="AlphaFoldDB" id="A0AA48KDV4"/>
<feature type="transmembrane region" description="Helical" evidence="1">
    <location>
        <begin position="183"/>
        <end position="216"/>
    </location>
</feature>
<dbReference type="GO" id="GO:0004175">
    <property type="term" value="F:endopeptidase activity"/>
    <property type="evidence" value="ECO:0007669"/>
    <property type="project" value="UniProtKB-ARBA"/>
</dbReference>
<proteinExistence type="predicted"/>
<dbReference type="KEGG" id="msea:METESE_16750"/>
<gene>
    <name evidence="3" type="ORF">METESE_16750</name>
</gene>
<organism evidence="3 4">
    <name type="scientific">Mesoterricola sediminis</name>
    <dbReference type="NCBI Taxonomy" id="2927980"/>
    <lineage>
        <taxon>Bacteria</taxon>
        <taxon>Pseudomonadati</taxon>
        <taxon>Acidobacteriota</taxon>
        <taxon>Holophagae</taxon>
        <taxon>Holophagales</taxon>
        <taxon>Holophagaceae</taxon>
        <taxon>Mesoterricola</taxon>
    </lineage>
</organism>
<protein>
    <recommendedName>
        <fullName evidence="2">CAAX prenyl protease 2/Lysostaphin resistance protein A-like domain-containing protein</fullName>
    </recommendedName>
</protein>
<keyword evidence="1" id="KW-1133">Transmembrane helix</keyword>
<dbReference type="Pfam" id="PF02517">
    <property type="entry name" value="Rce1-like"/>
    <property type="match status" value="1"/>
</dbReference>
<dbReference type="InterPro" id="IPR003675">
    <property type="entry name" value="Rce1/LyrA-like_dom"/>
</dbReference>
<evidence type="ECO:0000256" key="1">
    <source>
        <dbReference type="SAM" id="Phobius"/>
    </source>
</evidence>
<keyword evidence="1" id="KW-0472">Membrane</keyword>
<evidence type="ECO:0000313" key="3">
    <source>
        <dbReference type="EMBL" id="BDU76717.1"/>
    </source>
</evidence>
<keyword evidence="4" id="KW-1185">Reference proteome</keyword>
<feature type="transmembrane region" description="Helical" evidence="1">
    <location>
        <begin position="36"/>
        <end position="60"/>
    </location>
</feature>
<dbReference type="GO" id="GO:0080120">
    <property type="term" value="P:CAAX-box protein maturation"/>
    <property type="evidence" value="ECO:0007669"/>
    <property type="project" value="UniProtKB-ARBA"/>
</dbReference>
<name>A0AA48KDV4_9BACT</name>
<dbReference type="EMBL" id="AP027081">
    <property type="protein sequence ID" value="BDU76717.1"/>
    <property type="molecule type" value="Genomic_DNA"/>
</dbReference>
<reference evidence="3" key="1">
    <citation type="journal article" date="2023" name="Int. J. Syst. Evol. Microbiol.">
        <title>Mesoterricola silvestris gen. nov., sp. nov., Mesoterricola sediminis sp. nov., Geothrix oryzae sp. nov., Geothrix edaphica sp. nov., Geothrix rubra sp. nov., and Geothrix limicola sp. nov., six novel members of Acidobacteriota isolated from soils.</title>
        <authorList>
            <person name="Itoh H."/>
            <person name="Sugisawa Y."/>
            <person name="Mise K."/>
            <person name="Xu Z."/>
            <person name="Kuniyasu M."/>
            <person name="Ushijima N."/>
            <person name="Kawano K."/>
            <person name="Kobayashi E."/>
            <person name="Shiratori Y."/>
            <person name="Masuda Y."/>
            <person name="Senoo K."/>
        </authorList>
    </citation>
    <scope>NUCLEOTIDE SEQUENCE</scope>
    <source>
        <strain evidence="3">W786</strain>
    </source>
</reference>
<feature type="transmembrane region" description="Helical" evidence="1">
    <location>
        <begin position="66"/>
        <end position="87"/>
    </location>
</feature>
<feature type="transmembrane region" description="Helical" evidence="1">
    <location>
        <begin position="150"/>
        <end position="171"/>
    </location>
</feature>
<evidence type="ECO:0000313" key="4">
    <source>
        <dbReference type="Proteomes" id="UP001228113"/>
    </source>
</evidence>
<sequence>MQRLHVLLKRTLCQIPNLTDVPFFGGGMYTFGSRRILLWLLPCFLQPALVILFGSFGIAFRSQRYLLWYLCYPVVFYLVLALVFWMAHKGMYGVPKGTFGRSLISAAGAVLALYLLSRWAAPQWPCLANSKPLTDFIEGRIVDSAEIPKIFVLSGFLISMLIGPIVEELYFRRMFLGLFNGKIFYCLGGSIIFAMAHVSSGNIVMAFFLGICLSLVYLYSGKIWISCVLHSVFNFLVILK</sequence>
<feature type="transmembrane region" description="Helical" evidence="1">
    <location>
        <begin position="99"/>
        <end position="117"/>
    </location>
</feature>
<keyword evidence="1" id="KW-0812">Transmembrane</keyword>
<evidence type="ECO:0000259" key="2">
    <source>
        <dbReference type="Pfam" id="PF02517"/>
    </source>
</evidence>
<feature type="domain" description="CAAX prenyl protease 2/Lysostaphin resistance protein A-like" evidence="2">
    <location>
        <begin position="153"/>
        <end position="236"/>
    </location>
</feature>
<accession>A0AA48KDV4</accession>
<dbReference type="Proteomes" id="UP001228113">
    <property type="component" value="Chromosome"/>
</dbReference>